<proteinExistence type="predicted"/>
<organism evidence="2">
    <name type="scientific">Odontella aurita</name>
    <dbReference type="NCBI Taxonomy" id="265563"/>
    <lineage>
        <taxon>Eukaryota</taxon>
        <taxon>Sar</taxon>
        <taxon>Stramenopiles</taxon>
        <taxon>Ochrophyta</taxon>
        <taxon>Bacillariophyta</taxon>
        <taxon>Mediophyceae</taxon>
        <taxon>Biddulphiophycidae</taxon>
        <taxon>Eupodiscales</taxon>
        <taxon>Odontellaceae</taxon>
        <taxon>Odontella</taxon>
    </lineage>
</organism>
<feature type="compositionally biased region" description="Low complexity" evidence="1">
    <location>
        <begin position="26"/>
        <end position="38"/>
    </location>
</feature>
<dbReference type="AlphaFoldDB" id="A0A7S4IWV5"/>
<evidence type="ECO:0000256" key="1">
    <source>
        <dbReference type="SAM" id="MobiDB-lite"/>
    </source>
</evidence>
<protein>
    <submittedName>
        <fullName evidence="2">Uncharacterized protein</fullName>
    </submittedName>
</protein>
<accession>A0A7S4IWV5</accession>
<gene>
    <name evidence="2" type="ORF">OAUR00152_LOCUS16259</name>
</gene>
<evidence type="ECO:0000313" key="2">
    <source>
        <dbReference type="EMBL" id="CAE2241895.1"/>
    </source>
</evidence>
<name>A0A7S4IWV5_9STRA</name>
<feature type="region of interest" description="Disordered" evidence="1">
    <location>
        <begin position="307"/>
        <end position="333"/>
    </location>
</feature>
<sequence length="664" mass="70083">MALDQISEDAAASSGVVPPSRYAEASSTRGSSSTSSSAARKKSSSVTGRNGGGEGSTTVTPDLYRSALNRRWNQVISRATTHPEEARYVNPSDGMTALHLAVISRVVPTTQSFRGRGGNKAGGGAVGGGGGVVGVSGAESSERLRSSHGAEIPGLTGRIKSPAPMDAVRSLLVAWPDGSLVRDRRGGYTPLAYACRIAPPPKDDEGCGGGGDDCTVYTAYTAYSTKSKATVYASLLRDSYGILEEAEKLVRILLRHRPECASIHTRDGLSPLDVHIVSYSVGWGAEETENGAAGAGRTSSGVLRTLLESEPSLARSRPRRETSSARPGGGDAKETIGPLELLYKYNAAGFLGTLAREEERAKISRGGAASAAAVGAAAARRKKDRERDDAASVAAGEPVTTAASRQNSARNTLSSWWVWKWSILLLKYLHHKRGRKFQAVHAAASVPGCPLPLLALAVRAFPGQIREADEYEGDGNLPLHMVATWGRIPPSVTAARGLSLEGDGNNEGSASMSSRTVAALAASSDPLIPSRRSMVLSELLTEYPTGVRVRNAEGKTPLGLLLESGAGWNAGPRRLVRAWRAALMVRDETTFLMPFMTAAAVAASAAREGGGTRSEERDGVDERRAVGTVYQLLRAEPMALVRFIPGWTEGDMEGGGGRRGRRRR</sequence>
<feature type="region of interest" description="Disordered" evidence="1">
    <location>
        <begin position="379"/>
        <end position="406"/>
    </location>
</feature>
<reference evidence="2" key="1">
    <citation type="submission" date="2021-01" db="EMBL/GenBank/DDBJ databases">
        <authorList>
            <person name="Corre E."/>
            <person name="Pelletier E."/>
            <person name="Niang G."/>
            <person name="Scheremetjew M."/>
            <person name="Finn R."/>
            <person name="Kale V."/>
            <person name="Holt S."/>
            <person name="Cochrane G."/>
            <person name="Meng A."/>
            <person name="Brown T."/>
            <person name="Cohen L."/>
        </authorList>
    </citation>
    <scope>NUCLEOTIDE SEQUENCE</scope>
    <source>
        <strain evidence="2">Isolate 1302-5</strain>
    </source>
</reference>
<dbReference type="EMBL" id="HBKQ01023896">
    <property type="protein sequence ID" value="CAE2241895.1"/>
    <property type="molecule type" value="Transcribed_RNA"/>
</dbReference>
<feature type="region of interest" description="Disordered" evidence="1">
    <location>
        <begin position="1"/>
        <end position="61"/>
    </location>
</feature>